<keyword evidence="2 7" id="KW-0813">Transport</keyword>
<evidence type="ECO:0000256" key="5">
    <source>
        <dbReference type="ARBA" id="ARBA00022989"/>
    </source>
</evidence>
<comment type="similarity">
    <text evidence="7">Belongs to the binding-protein-dependent transport system permease family.</text>
</comment>
<evidence type="ECO:0000256" key="6">
    <source>
        <dbReference type="ARBA" id="ARBA00023136"/>
    </source>
</evidence>
<accession>A0A402CUK3</accession>
<keyword evidence="4 7" id="KW-0812">Transmembrane</keyword>
<organism evidence="8 9">
    <name type="scientific">Capsulimonas corticalis</name>
    <dbReference type="NCBI Taxonomy" id="2219043"/>
    <lineage>
        <taxon>Bacteria</taxon>
        <taxon>Bacillati</taxon>
        <taxon>Armatimonadota</taxon>
        <taxon>Armatimonadia</taxon>
        <taxon>Capsulimonadales</taxon>
        <taxon>Capsulimonadaceae</taxon>
        <taxon>Capsulimonas</taxon>
    </lineage>
</organism>
<comment type="subcellular location">
    <subcellularLocation>
        <location evidence="1 7">Cell membrane</location>
        <topology evidence="1 7">Multi-pass membrane protein</topology>
    </subcellularLocation>
</comment>
<dbReference type="SUPFAM" id="SSF161098">
    <property type="entry name" value="MetI-like"/>
    <property type="match status" value="1"/>
</dbReference>
<keyword evidence="5 7" id="KW-1133">Transmembrane helix</keyword>
<evidence type="ECO:0000256" key="2">
    <source>
        <dbReference type="ARBA" id="ARBA00022448"/>
    </source>
</evidence>
<dbReference type="AlphaFoldDB" id="A0A402CUK3"/>
<dbReference type="EMBL" id="AP025739">
    <property type="protein sequence ID" value="BDI28994.1"/>
    <property type="molecule type" value="Genomic_DNA"/>
</dbReference>
<sequence length="288" mass="32399">MNKDFAARRRSSLVWRLALLSVLGLMISMPFVWMVSASFKPRVEVEQPQIVPLHATSHNYPIVLNLQEDPVQKKKLDLHFGRWYFNSVFMAFGTTLLQVLTSALAAYAFARIKWRGRDQVFMLYLATMMIPGVVLMIPNFQAMVSLSFINTYHGLIIPAAFSAFGTFLLRQFMMSVSPALDEAATIDGANHWQIFWDVVMPLARPGLIALTVMTFLGSYQSFFWPLIMLNDAQMFPMSVGMLSLDTSYGQQTELIMAATVMNVAPLIIVFTIFQKYLVSGLQLGGVKG</sequence>
<evidence type="ECO:0000313" key="9">
    <source>
        <dbReference type="Proteomes" id="UP000287394"/>
    </source>
</evidence>
<dbReference type="PROSITE" id="PS50928">
    <property type="entry name" value="ABC_TM1"/>
    <property type="match status" value="1"/>
</dbReference>
<dbReference type="GO" id="GO:0005886">
    <property type="term" value="C:plasma membrane"/>
    <property type="evidence" value="ECO:0007669"/>
    <property type="project" value="UniProtKB-SubCell"/>
</dbReference>
<keyword evidence="3" id="KW-1003">Cell membrane</keyword>
<feature type="transmembrane region" description="Helical" evidence="7">
    <location>
        <begin position="121"/>
        <end position="140"/>
    </location>
</feature>
<gene>
    <name evidence="8" type="ORF">CCAX7_10450</name>
</gene>
<dbReference type="Pfam" id="PF00528">
    <property type="entry name" value="BPD_transp_1"/>
    <property type="match status" value="1"/>
</dbReference>
<dbReference type="OrthoDB" id="37175at2"/>
<dbReference type="Gene3D" id="1.10.3720.10">
    <property type="entry name" value="MetI-like"/>
    <property type="match status" value="1"/>
</dbReference>
<dbReference type="InterPro" id="IPR000515">
    <property type="entry name" value="MetI-like"/>
</dbReference>
<dbReference type="InterPro" id="IPR035906">
    <property type="entry name" value="MetI-like_sf"/>
</dbReference>
<feature type="transmembrane region" description="Helical" evidence="7">
    <location>
        <begin position="83"/>
        <end position="109"/>
    </location>
</feature>
<dbReference type="GO" id="GO:0055085">
    <property type="term" value="P:transmembrane transport"/>
    <property type="evidence" value="ECO:0007669"/>
    <property type="project" value="InterPro"/>
</dbReference>
<feature type="transmembrane region" description="Helical" evidence="7">
    <location>
        <begin position="152"/>
        <end position="169"/>
    </location>
</feature>
<feature type="transmembrane region" description="Helical" evidence="7">
    <location>
        <begin position="12"/>
        <end position="33"/>
    </location>
</feature>
<dbReference type="PANTHER" id="PTHR43744">
    <property type="entry name" value="ABC TRANSPORTER PERMEASE PROTEIN MG189-RELATED-RELATED"/>
    <property type="match status" value="1"/>
</dbReference>
<evidence type="ECO:0000256" key="7">
    <source>
        <dbReference type="RuleBase" id="RU363032"/>
    </source>
</evidence>
<evidence type="ECO:0000313" key="8">
    <source>
        <dbReference type="EMBL" id="BDI28994.1"/>
    </source>
</evidence>
<keyword evidence="9" id="KW-1185">Reference proteome</keyword>
<dbReference type="PANTHER" id="PTHR43744:SF12">
    <property type="entry name" value="ABC TRANSPORTER PERMEASE PROTEIN MG189-RELATED"/>
    <property type="match status" value="1"/>
</dbReference>
<evidence type="ECO:0000256" key="3">
    <source>
        <dbReference type="ARBA" id="ARBA00022475"/>
    </source>
</evidence>
<reference evidence="8 9" key="1">
    <citation type="journal article" date="2019" name="Int. J. Syst. Evol. Microbiol.">
        <title>Capsulimonas corticalis gen. nov., sp. nov., an aerobic capsulated bacterium, of a novel bacterial order, Capsulimonadales ord. nov., of the class Armatimonadia of the phylum Armatimonadetes.</title>
        <authorList>
            <person name="Li J."/>
            <person name="Kudo C."/>
            <person name="Tonouchi A."/>
        </authorList>
    </citation>
    <scope>NUCLEOTIDE SEQUENCE [LARGE SCALE GENOMIC DNA]</scope>
    <source>
        <strain evidence="8 9">AX-7</strain>
    </source>
</reference>
<dbReference type="CDD" id="cd06261">
    <property type="entry name" value="TM_PBP2"/>
    <property type="match status" value="1"/>
</dbReference>
<name>A0A402CUK3_9BACT</name>
<dbReference type="KEGG" id="ccot:CCAX7_10450"/>
<evidence type="ECO:0000256" key="1">
    <source>
        <dbReference type="ARBA" id="ARBA00004651"/>
    </source>
</evidence>
<evidence type="ECO:0000256" key="4">
    <source>
        <dbReference type="ARBA" id="ARBA00022692"/>
    </source>
</evidence>
<dbReference type="Proteomes" id="UP000287394">
    <property type="component" value="Chromosome"/>
</dbReference>
<proteinExistence type="inferred from homology"/>
<feature type="transmembrane region" description="Helical" evidence="7">
    <location>
        <begin position="254"/>
        <end position="273"/>
    </location>
</feature>
<keyword evidence="6 7" id="KW-0472">Membrane</keyword>
<feature type="transmembrane region" description="Helical" evidence="7">
    <location>
        <begin position="207"/>
        <end position="227"/>
    </location>
</feature>
<protein>
    <submittedName>
        <fullName evidence="8">Sugar ABC transporter permease</fullName>
    </submittedName>
</protein>
<dbReference type="RefSeq" id="WP_119321045.1">
    <property type="nucleotide sequence ID" value="NZ_AP025739.1"/>
</dbReference>